<keyword evidence="3" id="KW-1185">Reference proteome</keyword>
<feature type="signal peptide" evidence="1">
    <location>
        <begin position="1"/>
        <end position="19"/>
    </location>
</feature>
<gene>
    <name evidence="2" type="ORF">GGR27_003874</name>
</gene>
<evidence type="ECO:0000313" key="3">
    <source>
        <dbReference type="Proteomes" id="UP000770785"/>
    </source>
</evidence>
<evidence type="ECO:0008006" key="4">
    <source>
        <dbReference type="Google" id="ProtNLM"/>
    </source>
</evidence>
<evidence type="ECO:0000313" key="2">
    <source>
        <dbReference type="EMBL" id="NJC28351.1"/>
    </source>
</evidence>
<feature type="chain" id="PRO_5046521649" description="tRNA modification GTPase" evidence="1">
    <location>
        <begin position="20"/>
        <end position="395"/>
    </location>
</feature>
<keyword evidence="1" id="KW-0732">Signal</keyword>
<dbReference type="RefSeq" id="WP_168040271.1">
    <property type="nucleotide sequence ID" value="NZ_JAATJH010000011.1"/>
</dbReference>
<dbReference type="Proteomes" id="UP000770785">
    <property type="component" value="Unassembled WGS sequence"/>
</dbReference>
<sequence>MLRFLFALFITLLSISTYAQITFEKGYFIDNDGRRVDCLIKNVEWMNTPTRFRYKRSEEEPEKWAELGNVQEFGVTDQSRYLRAGVQLDRSSKNVQELSVYRAVDTTREVLFLEALVVGEASLYKYVSGNLLRFFFSTGDGPIKPLTYKKYLTSTMAVGTNDRYRFQLATEVFCPGASENSTANLDYSQRPLVDYFVRYNECRNEPFVAFTKTTSKSAFRLSIRPGIYSASLAYGLNNNGVRDVELSGLGYRLGVELEFNLAFHRNKWALLVEPTYHSLASTKNRNPGQTPEVNYSSFELPGGVRHYFYLNDKSAIFLNALYLLDFGKKKAITFSNDNGLNFGFQGSVAGGIGFRYGDKVIAEVRYQPGRDVLNSYGGFTSSFKTLSLIIGYSPF</sequence>
<proteinExistence type="predicted"/>
<reference evidence="2 3" key="1">
    <citation type="submission" date="2020-03" db="EMBL/GenBank/DDBJ databases">
        <title>Genomic Encyclopedia of Type Strains, Phase IV (KMG-IV): sequencing the most valuable type-strain genomes for metagenomic binning, comparative biology and taxonomic classification.</title>
        <authorList>
            <person name="Goeker M."/>
        </authorList>
    </citation>
    <scope>NUCLEOTIDE SEQUENCE [LARGE SCALE GENOMIC DNA]</scope>
    <source>
        <strain evidence="2 3">DSM 105096</strain>
    </source>
</reference>
<comment type="caution">
    <text evidence="2">The sequence shown here is derived from an EMBL/GenBank/DDBJ whole genome shotgun (WGS) entry which is preliminary data.</text>
</comment>
<name>A0ABX0XGM0_9BACT</name>
<organism evidence="2 3">
    <name type="scientific">Neolewinella antarctica</name>
    <dbReference type="NCBI Taxonomy" id="442734"/>
    <lineage>
        <taxon>Bacteria</taxon>
        <taxon>Pseudomonadati</taxon>
        <taxon>Bacteroidota</taxon>
        <taxon>Saprospiria</taxon>
        <taxon>Saprospirales</taxon>
        <taxon>Lewinellaceae</taxon>
        <taxon>Neolewinella</taxon>
    </lineage>
</organism>
<accession>A0ABX0XGM0</accession>
<protein>
    <recommendedName>
        <fullName evidence="4">tRNA modification GTPase</fullName>
    </recommendedName>
</protein>
<dbReference type="EMBL" id="JAATJH010000011">
    <property type="protein sequence ID" value="NJC28351.1"/>
    <property type="molecule type" value="Genomic_DNA"/>
</dbReference>
<evidence type="ECO:0000256" key="1">
    <source>
        <dbReference type="SAM" id="SignalP"/>
    </source>
</evidence>